<sequence length="365" mass="41822">MIPADVTQCLTILDGLQDQVFDRFEDIVNIGDPLTGGSVESIDFIRSSISKDATKLIGKFENTLNILKIKVNNYIGTFDVDHDRLKIIFELYQDKLSNLKHQLKETELKSYRLEEEFNHKQRMKSFSKVPEREKTFEEMKQELFDGRSNEDKELKERDVEQQLLDTNKSVTASLKNTRQLMAASIIQTELSIDSLDQQSKDLNSFNGLLDELNNTLKKSKNIVKFIEKQDRSDKNRIYLSLGFLMVCCAWVIWRRILKLPVKILLWSTIKVFRIFLWFMPSKVLNAEEVISSQVLASEMSATAVATLSTLAIVSTITSTISTSISTISTGSSIPLSERLNEEIIMDMEVSKTWEEIVTEVIKDEL</sequence>
<protein>
    <submittedName>
        <fullName evidence="1">Protein transport protein Sec20p</fullName>
    </submittedName>
</protein>
<proteinExistence type="predicted"/>
<evidence type="ECO:0000313" key="1">
    <source>
        <dbReference type="EMBL" id="CAH6718585.1"/>
    </source>
</evidence>
<gene>
    <name evidence="1" type="ORF">CLIB1444_01S10022</name>
</gene>
<dbReference type="EMBL" id="CALSDN010000001">
    <property type="protein sequence ID" value="CAH6718585.1"/>
    <property type="molecule type" value="Genomic_DNA"/>
</dbReference>
<organism evidence="1 2">
    <name type="scientific">[Candida] jaroonii</name>
    <dbReference type="NCBI Taxonomy" id="467808"/>
    <lineage>
        <taxon>Eukaryota</taxon>
        <taxon>Fungi</taxon>
        <taxon>Dikarya</taxon>
        <taxon>Ascomycota</taxon>
        <taxon>Saccharomycotina</taxon>
        <taxon>Pichiomycetes</taxon>
        <taxon>Debaryomycetaceae</taxon>
        <taxon>Yamadazyma</taxon>
    </lineage>
</organism>
<accession>A0ACA9Y1X6</accession>
<dbReference type="Proteomes" id="UP001152531">
    <property type="component" value="Unassembled WGS sequence"/>
</dbReference>
<keyword evidence="2" id="KW-1185">Reference proteome</keyword>
<evidence type="ECO:0000313" key="2">
    <source>
        <dbReference type="Proteomes" id="UP001152531"/>
    </source>
</evidence>
<name>A0ACA9Y1X6_9ASCO</name>
<reference evidence="1" key="1">
    <citation type="submission" date="2022-06" db="EMBL/GenBank/DDBJ databases">
        <authorList>
            <person name="Legras J.-L."/>
            <person name="Devillers H."/>
            <person name="Grondin C."/>
        </authorList>
    </citation>
    <scope>NUCLEOTIDE SEQUENCE</scope>
    <source>
        <strain evidence="1">CLIB 1444</strain>
    </source>
</reference>
<comment type="caution">
    <text evidence="1">The sequence shown here is derived from an EMBL/GenBank/DDBJ whole genome shotgun (WGS) entry which is preliminary data.</text>
</comment>